<comment type="caution">
    <text evidence="1">The sequence shown here is derived from an EMBL/GenBank/DDBJ whole genome shotgun (WGS) entry which is preliminary data.</text>
</comment>
<accession>A0ACC0PQI4</accession>
<keyword evidence="2" id="KW-1185">Reference proteome</keyword>
<evidence type="ECO:0000313" key="2">
    <source>
        <dbReference type="Proteomes" id="UP001062846"/>
    </source>
</evidence>
<dbReference type="Proteomes" id="UP001062846">
    <property type="component" value="Chromosome 2"/>
</dbReference>
<sequence>MKFGIPNLERRNKVAGKGIDYSEEEEEEWWVLQRTHKELRSDTQAAWATAAFVLFTILKTVGALRCFRSYCNVFSLFLSGREQIVPSADLIVSIGENLFGIFDKFRANLSPFCEID</sequence>
<reference evidence="1" key="1">
    <citation type="submission" date="2022-02" db="EMBL/GenBank/DDBJ databases">
        <title>Plant Genome Project.</title>
        <authorList>
            <person name="Zhang R.-G."/>
        </authorList>
    </citation>
    <scope>NUCLEOTIDE SEQUENCE</scope>
    <source>
        <strain evidence="1">AT1</strain>
    </source>
</reference>
<evidence type="ECO:0000313" key="1">
    <source>
        <dbReference type="EMBL" id="KAI8567993.1"/>
    </source>
</evidence>
<proteinExistence type="predicted"/>
<protein>
    <submittedName>
        <fullName evidence="1">Uncharacterized protein</fullName>
    </submittedName>
</protein>
<organism evidence="1 2">
    <name type="scientific">Rhododendron molle</name>
    <name type="common">Chinese azalea</name>
    <name type="synonym">Azalea mollis</name>
    <dbReference type="NCBI Taxonomy" id="49168"/>
    <lineage>
        <taxon>Eukaryota</taxon>
        <taxon>Viridiplantae</taxon>
        <taxon>Streptophyta</taxon>
        <taxon>Embryophyta</taxon>
        <taxon>Tracheophyta</taxon>
        <taxon>Spermatophyta</taxon>
        <taxon>Magnoliopsida</taxon>
        <taxon>eudicotyledons</taxon>
        <taxon>Gunneridae</taxon>
        <taxon>Pentapetalae</taxon>
        <taxon>asterids</taxon>
        <taxon>Ericales</taxon>
        <taxon>Ericaceae</taxon>
        <taxon>Ericoideae</taxon>
        <taxon>Rhodoreae</taxon>
        <taxon>Rhododendron</taxon>
    </lineage>
</organism>
<name>A0ACC0PQI4_RHOML</name>
<gene>
    <name evidence="1" type="ORF">RHMOL_Rhmol02G0164000</name>
</gene>
<dbReference type="EMBL" id="CM046389">
    <property type="protein sequence ID" value="KAI8567993.1"/>
    <property type="molecule type" value="Genomic_DNA"/>
</dbReference>